<reference evidence="2" key="1">
    <citation type="submission" date="2015-11" db="EMBL/GenBank/DDBJ databases">
        <title>De novo transcriptome assembly of four potential Pierce s Disease insect vectors from Arizona vineyards.</title>
        <authorList>
            <person name="Tassone E.E."/>
        </authorList>
    </citation>
    <scope>NUCLEOTIDE SEQUENCE</scope>
</reference>
<sequence>PDSNEEGICMETEEPNVFNINSTEITEAISSSNSYLTEKPDSITDSPISVVETTDSQIYSNPDSKIDTANSPAGSNIEGAHHPSDFKTESSLNSLDSKIDTYHNPLGPMTESAPSPADISQSKHDEQTKSTS</sequence>
<accession>A0A1B6MLL3</accession>
<name>A0A1B6MLL3_9HEMI</name>
<organism evidence="2">
    <name type="scientific">Graphocephala atropunctata</name>
    <dbReference type="NCBI Taxonomy" id="36148"/>
    <lineage>
        <taxon>Eukaryota</taxon>
        <taxon>Metazoa</taxon>
        <taxon>Ecdysozoa</taxon>
        <taxon>Arthropoda</taxon>
        <taxon>Hexapoda</taxon>
        <taxon>Insecta</taxon>
        <taxon>Pterygota</taxon>
        <taxon>Neoptera</taxon>
        <taxon>Paraneoptera</taxon>
        <taxon>Hemiptera</taxon>
        <taxon>Auchenorrhyncha</taxon>
        <taxon>Membracoidea</taxon>
        <taxon>Cicadellidae</taxon>
        <taxon>Cicadellinae</taxon>
        <taxon>Cicadellini</taxon>
        <taxon>Graphocephala</taxon>
    </lineage>
</organism>
<dbReference type="AlphaFoldDB" id="A0A1B6MLL3"/>
<gene>
    <name evidence="2" type="ORF">g.5638</name>
</gene>
<evidence type="ECO:0000256" key="1">
    <source>
        <dbReference type="SAM" id="MobiDB-lite"/>
    </source>
</evidence>
<feature type="compositionally biased region" description="Basic and acidic residues" evidence="1">
    <location>
        <begin position="79"/>
        <end position="88"/>
    </location>
</feature>
<dbReference type="EMBL" id="GEBQ01003186">
    <property type="protein sequence ID" value="JAT36791.1"/>
    <property type="molecule type" value="Transcribed_RNA"/>
</dbReference>
<feature type="compositionally biased region" description="Polar residues" evidence="1">
    <location>
        <begin position="43"/>
        <end position="74"/>
    </location>
</feature>
<feature type="region of interest" description="Disordered" evidence="1">
    <location>
        <begin position="32"/>
        <end position="132"/>
    </location>
</feature>
<proteinExistence type="predicted"/>
<protein>
    <submittedName>
        <fullName evidence="2">Uncharacterized protein</fullName>
    </submittedName>
</protein>
<feature type="non-terminal residue" evidence="2">
    <location>
        <position position="1"/>
    </location>
</feature>
<evidence type="ECO:0000313" key="2">
    <source>
        <dbReference type="EMBL" id="JAT36791.1"/>
    </source>
</evidence>
<feature type="compositionally biased region" description="Basic and acidic residues" evidence="1">
    <location>
        <begin position="121"/>
        <end position="132"/>
    </location>
</feature>